<evidence type="ECO:0000313" key="6">
    <source>
        <dbReference type="Proteomes" id="UP000585609"/>
    </source>
</evidence>
<dbReference type="EMBL" id="BLSD01000104">
    <property type="protein sequence ID" value="GFP39894.1"/>
    <property type="molecule type" value="Genomic_DNA"/>
</dbReference>
<dbReference type="Proteomes" id="UP000585609">
    <property type="component" value="Unassembled WGS sequence"/>
</dbReference>
<accession>A0A6V8Q749</accession>
<evidence type="ECO:0000313" key="7">
    <source>
        <dbReference type="Proteomes" id="UP000588083"/>
    </source>
</evidence>
<dbReference type="EMBL" id="BLRW01000168">
    <property type="protein sequence ID" value="GFP23690.1"/>
    <property type="molecule type" value="Genomic_DNA"/>
</dbReference>
<evidence type="ECO:0000259" key="1">
    <source>
        <dbReference type="Pfam" id="PF18929"/>
    </source>
</evidence>
<dbReference type="InterPro" id="IPR043734">
    <property type="entry name" value="DUF5678"/>
</dbReference>
<evidence type="ECO:0000313" key="5">
    <source>
        <dbReference type="Proteomes" id="UP000569018"/>
    </source>
</evidence>
<evidence type="ECO:0000313" key="2">
    <source>
        <dbReference type="EMBL" id="GFP23690.1"/>
    </source>
</evidence>
<name>A0A6V8Q749_9ACTN</name>
<reference evidence="5 6" key="1">
    <citation type="journal article" date="2020" name="Front. Microbiol.">
        <title>Single-cell genomics of novel Actinobacteria with the Wood-Ljungdahl pathway discovered in a serpentinizing system.</title>
        <authorList>
            <person name="Merino N."/>
            <person name="Kawai M."/>
            <person name="Boyd E.S."/>
            <person name="Colman D.R."/>
            <person name="McGlynn S.E."/>
            <person name="Nealson K.H."/>
            <person name="Kurokawa K."/>
            <person name="Hongoh Y."/>
        </authorList>
    </citation>
    <scope>NUCLEOTIDE SEQUENCE [LARGE SCALE GENOMIC DNA]</scope>
    <source>
        <strain evidence="2 6">S09_30</strain>
        <strain evidence="3 7">S34</strain>
        <strain evidence="4 5">S47</strain>
    </source>
</reference>
<feature type="domain" description="DUF5678" evidence="1">
    <location>
        <begin position="16"/>
        <end position="62"/>
    </location>
</feature>
<evidence type="ECO:0000313" key="4">
    <source>
        <dbReference type="EMBL" id="GFP39894.1"/>
    </source>
</evidence>
<keyword evidence="7" id="KW-1185">Reference proteome</keyword>
<evidence type="ECO:0000313" key="3">
    <source>
        <dbReference type="EMBL" id="GFP30936.1"/>
    </source>
</evidence>
<sequence length="79" mass="8927">MVENKLLEKALDRRYLEPYAGKWVAIIDETVAAWAESAVEVLAQAKKDRPNADPEIMKVPRKDEGPLVVCDKISLPTHR</sequence>
<dbReference type="Proteomes" id="UP000588083">
    <property type="component" value="Unassembled WGS sequence"/>
</dbReference>
<comment type="caution">
    <text evidence="4">The sequence shown here is derived from an EMBL/GenBank/DDBJ whole genome shotgun (WGS) entry which is preliminary data.</text>
</comment>
<gene>
    <name evidence="2" type="ORF">HKBW3S09_01155</name>
    <name evidence="3" type="ORF">HKBW3S34_01855</name>
    <name evidence="4" type="ORF">HKBW3S47_01591</name>
</gene>
<organism evidence="4 5">
    <name type="scientific">Candidatus Hakubella thermalkaliphila</name>
    <dbReference type="NCBI Taxonomy" id="2754717"/>
    <lineage>
        <taxon>Bacteria</taxon>
        <taxon>Bacillati</taxon>
        <taxon>Actinomycetota</taxon>
        <taxon>Actinomycetota incertae sedis</taxon>
        <taxon>Candidatus Hakubellales</taxon>
        <taxon>Candidatus Hakubellaceae</taxon>
        <taxon>Candidatus Hakubella</taxon>
    </lineage>
</organism>
<dbReference type="Proteomes" id="UP000569018">
    <property type="component" value="Unassembled WGS sequence"/>
</dbReference>
<dbReference type="RefSeq" id="WP_176235958.1">
    <property type="nucleotide sequence ID" value="NZ_BLRZ01000126.1"/>
</dbReference>
<proteinExistence type="predicted"/>
<dbReference type="AlphaFoldDB" id="A0A6V8Q749"/>
<protein>
    <recommendedName>
        <fullName evidence="1">DUF5678 domain-containing protein</fullName>
    </recommendedName>
</protein>
<dbReference type="EMBL" id="BLRZ01000126">
    <property type="protein sequence ID" value="GFP30936.1"/>
    <property type="molecule type" value="Genomic_DNA"/>
</dbReference>
<dbReference type="Pfam" id="PF18929">
    <property type="entry name" value="DUF5678"/>
    <property type="match status" value="1"/>
</dbReference>